<evidence type="ECO:0000313" key="2">
    <source>
        <dbReference type="Proteomes" id="UP001165064"/>
    </source>
</evidence>
<dbReference type="EMBL" id="BSXS01007544">
    <property type="protein sequence ID" value="GME89239.1"/>
    <property type="molecule type" value="Genomic_DNA"/>
</dbReference>
<evidence type="ECO:0000313" key="1">
    <source>
        <dbReference type="EMBL" id="GME89239.1"/>
    </source>
</evidence>
<gene>
    <name evidence="1" type="ORF">Amon02_000846700</name>
</gene>
<reference evidence="1" key="1">
    <citation type="submission" date="2023-04" db="EMBL/GenBank/DDBJ databases">
        <title>Ambrosiozyma monospora NBRC 10751.</title>
        <authorList>
            <person name="Ichikawa N."/>
            <person name="Sato H."/>
            <person name="Tonouchi N."/>
        </authorList>
    </citation>
    <scope>NUCLEOTIDE SEQUENCE</scope>
    <source>
        <strain evidence="1">NBRC 10751</strain>
    </source>
</reference>
<organism evidence="1 2">
    <name type="scientific">Ambrosiozyma monospora</name>
    <name type="common">Yeast</name>
    <name type="synonym">Endomycopsis monosporus</name>
    <dbReference type="NCBI Taxonomy" id="43982"/>
    <lineage>
        <taxon>Eukaryota</taxon>
        <taxon>Fungi</taxon>
        <taxon>Dikarya</taxon>
        <taxon>Ascomycota</taxon>
        <taxon>Saccharomycotina</taxon>
        <taxon>Pichiomycetes</taxon>
        <taxon>Pichiales</taxon>
        <taxon>Pichiaceae</taxon>
        <taxon>Ambrosiozyma</taxon>
    </lineage>
</organism>
<dbReference type="Proteomes" id="UP001165064">
    <property type="component" value="Unassembled WGS sequence"/>
</dbReference>
<comment type="caution">
    <text evidence="1">The sequence shown here is derived from an EMBL/GenBank/DDBJ whole genome shotgun (WGS) entry which is preliminary data.</text>
</comment>
<accession>A0ACB5TI62</accession>
<name>A0ACB5TI62_AMBMO</name>
<sequence length="415" mass="43182">MLVTFVLVTQVLLVFHLVLVIPTTVLPIQYTTITTTYTNINLTTVTLPCSTGGSTTSLSTKTSLTTETLVIPITALSSYQHRASGSAYSSAAYSDAYITVTDIHTTDLEATITVSCSACTGTDSSASVVSNNREVTNVFTVPVSALPTADVSSAGSNGTVTLTTVYSTDYFLTVTVPCSSAVCTDKSTASVATQGKIVTQSLEIPLSGVPSAVLESATRSFASGSYASVARASGYSAGASAVHLATYTITTSLPYTETATRLCYTCEQSLTTAATTGSTLVTTVVTLPVTGSNTEFPSDYQFKVNGTAYPSGSAAFHDHSGSLAPSGVIPSGFAISGSDIYYGISGSPVPSHYPQKSGFESGYSRYYGPSGIVEIIGENSTYLSTDLTTWTRTHSTVQIGARIRVSYGISLFYCC</sequence>
<keyword evidence="2" id="KW-1185">Reference proteome</keyword>
<protein>
    <submittedName>
        <fullName evidence="1">Unnamed protein product</fullName>
    </submittedName>
</protein>
<proteinExistence type="predicted"/>